<feature type="transmembrane region" description="Helical" evidence="1">
    <location>
        <begin position="174"/>
        <end position="196"/>
    </location>
</feature>
<keyword evidence="1" id="KW-0812">Transmembrane</keyword>
<comment type="caution">
    <text evidence="2">The sequence shown here is derived from an EMBL/GenBank/DDBJ whole genome shotgun (WGS) entry which is preliminary data.</text>
</comment>
<evidence type="ECO:0000256" key="1">
    <source>
        <dbReference type="SAM" id="Phobius"/>
    </source>
</evidence>
<sequence>MGAHLEDDMVTTLSGVYEDYYMRVTEYVNSALFVRQDKTAAPITALFDHLGQLQRDGADIELNLGAAKTVAKGIVKEAQMGIGAKIVIAFIAFYGGFLVMLFLQSLESSLYQPLQYIWQSLVLILGTVATLMWNQARVFKRRKPQSNEFWATFFLLLIIKRFSEFLPKIGEVYLPAWVIIEQAVIGVILAFVLMYIMAPRRAFVPPLVFATLYAGVIVIANQFAPVHAFMGRSEIATLLVIGLFVIPGLLYWWMLKKGSADDNN</sequence>
<protein>
    <submittedName>
        <fullName evidence="2">Uncharacterized protein</fullName>
    </submittedName>
</protein>
<feature type="transmembrane region" description="Helical" evidence="1">
    <location>
        <begin position="116"/>
        <end position="134"/>
    </location>
</feature>
<name>A0A0R1ZUK9_9LACO</name>
<organism evidence="2 3">
    <name type="scientific">Lacticaseibacillus sharpeae JCM 1186 = DSM 20505</name>
    <dbReference type="NCBI Taxonomy" id="1291052"/>
    <lineage>
        <taxon>Bacteria</taxon>
        <taxon>Bacillati</taxon>
        <taxon>Bacillota</taxon>
        <taxon>Bacilli</taxon>
        <taxon>Lactobacillales</taxon>
        <taxon>Lactobacillaceae</taxon>
        <taxon>Lacticaseibacillus</taxon>
    </lineage>
</organism>
<dbReference type="AlphaFoldDB" id="A0A0R1ZUK9"/>
<dbReference type="PATRIC" id="fig|1291052.5.peg.1376"/>
<feature type="transmembrane region" description="Helical" evidence="1">
    <location>
        <begin position="146"/>
        <end position="162"/>
    </location>
</feature>
<keyword evidence="3" id="KW-1185">Reference proteome</keyword>
<dbReference type="STRING" id="1291052.FC18_GL001358"/>
<evidence type="ECO:0000313" key="3">
    <source>
        <dbReference type="Proteomes" id="UP000051679"/>
    </source>
</evidence>
<feature type="transmembrane region" description="Helical" evidence="1">
    <location>
        <begin position="82"/>
        <end position="104"/>
    </location>
</feature>
<dbReference type="Proteomes" id="UP000051679">
    <property type="component" value="Unassembled WGS sequence"/>
</dbReference>
<accession>A0A0R1ZUK9</accession>
<feature type="transmembrane region" description="Helical" evidence="1">
    <location>
        <begin position="235"/>
        <end position="255"/>
    </location>
</feature>
<dbReference type="EMBL" id="AYYO01000022">
    <property type="protein sequence ID" value="KRM55462.1"/>
    <property type="molecule type" value="Genomic_DNA"/>
</dbReference>
<gene>
    <name evidence="2" type="ORF">FC18_GL001358</name>
</gene>
<keyword evidence="1" id="KW-0472">Membrane</keyword>
<feature type="transmembrane region" description="Helical" evidence="1">
    <location>
        <begin position="203"/>
        <end position="223"/>
    </location>
</feature>
<keyword evidence="1" id="KW-1133">Transmembrane helix</keyword>
<proteinExistence type="predicted"/>
<reference evidence="2 3" key="1">
    <citation type="journal article" date="2015" name="Genome Announc.">
        <title>Expanding the biotechnology potential of lactobacilli through comparative genomics of 213 strains and associated genera.</title>
        <authorList>
            <person name="Sun Z."/>
            <person name="Harris H.M."/>
            <person name="McCann A."/>
            <person name="Guo C."/>
            <person name="Argimon S."/>
            <person name="Zhang W."/>
            <person name="Yang X."/>
            <person name="Jeffery I.B."/>
            <person name="Cooney J.C."/>
            <person name="Kagawa T.F."/>
            <person name="Liu W."/>
            <person name="Song Y."/>
            <person name="Salvetti E."/>
            <person name="Wrobel A."/>
            <person name="Rasinkangas P."/>
            <person name="Parkhill J."/>
            <person name="Rea M.C."/>
            <person name="O'Sullivan O."/>
            <person name="Ritari J."/>
            <person name="Douillard F.P."/>
            <person name="Paul Ross R."/>
            <person name="Yang R."/>
            <person name="Briner A.E."/>
            <person name="Felis G.E."/>
            <person name="de Vos W.M."/>
            <person name="Barrangou R."/>
            <person name="Klaenhammer T.R."/>
            <person name="Caufield P.W."/>
            <person name="Cui Y."/>
            <person name="Zhang H."/>
            <person name="O'Toole P.W."/>
        </authorList>
    </citation>
    <scope>NUCLEOTIDE SEQUENCE [LARGE SCALE GENOMIC DNA]</scope>
    <source>
        <strain evidence="2 3">DSM 20505</strain>
    </source>
</reference>
<evidence type="ECO:0000313" key="2">
    <source>
        <dbReference type="EMBL" id="KRM55462.1"/>
    </source>
</evidence>